<dbReference type="Gene3D" id="3.40.50.2000">
    <property type="entry name" value="Glycogen Phosphorylase B"/>
    <property type="match status" value="2"/>
</dbReference>
<dbReference type="InterPro" id="IPR001296">
    <property type="entry name" value="Glyco_trans_1"/>
</dbReference>
<keyword evidence="3" id="KW-1185">Reference proteome</keyword>
<accession>A0ABQ6SP18</accession>
<evidence type="ECO:0000313" key="2">
    <source>
        <dbReference type="EMBL" id="KAA5523788.1"/>
    </source>
</evidence>
<gene>
    <name evidence="2" type="ORF">F2S80_02805</name>
</gene>
<feature type="domain" description="Glycosyl transferase family 1" evidence="1">
    <location>
        <begin position="2"/>
        <end position="147"/>
    </location>
</feature>
<dbReference type="Pfam" id="PF00534">
    <property type="entry name" value="Glycos_transf_1"/>
    <property type="match status" value="1"/>
</dbReference>
<dbReference type="PANTHER" id="PTHR12526:SF630">
    <property type="entry name" value="GLYCOSYLTRANSFERASE"/>
    <property type="match status" value="1"/>
</dbReference>
<evidence type="ECO:0000313" key="3">
    <source>
        <dbReference type="Proteomes" id="UP000324828"/>
    </source>
</evidence>
<sequence>MLQVARLFDYKDHFTMLDIYSQLKQKGIKEKLYIIGAGPNYSKLEERIKELGLEGDCLLLGRRDNPYIFMKHAKLFIHTSLSEGLPTVFLESMVCGTPVVAMDCPTGPRDILGNGEFGALIPLGNKTEFVNRVYALLNNDIERNTYIHRLPESIARFNIDRVSNELEKLLVRVSESVKQ</sequence>
<organism evidence="2 3">
    <name type="scientific">Haemophilus seminalis</name>
    <dbReference type="NCBI Taxonomy" id="2582921"/>
    <lineage>
        <taxon>Bacteria</taxon>
        <taxon>Pseudomonadati</taxon>
        <taxon>Pseudomonadota</taxon>
        <taxon>Gammaproteobacteria</taxon>
        <taxon>Pasteurellales</taxon>
        <taxon>Pasteurellaceae</taxon>
        <taxon>Haemophilus</taxon>
    </lineage>
</organism>
<reference evidence="2 3" key="1">
    <citation type="submission" date="2019-09" db="EMBL/GenBank/DDBJ databases">
        <title>Haemophilus seminale sp. nov., isolated from human semen.</title>
        <authorList>
            <person name="Zheng M."/>
        </authorList>
    </citation>
    <scope>NUCLEOTIDE SEQUENCE [LARGE SCALE GENOMIC DNA]</scope>
    <source>
        <strain evidence="2 3">SZY H2</strain>
    </source>
</reference>
<dbReference type="Proteomes" id="UP000324828">
    <property type="component" value="Unassembled WGS sequence"/>
</dbReference>
<dbReference type="PANTHER" id="PTHR12526">
    <property type="entry name" value="GLYCOSYLTRANSFERASE"/>
    <property type="match status" value="1"/>
</dbReference>
<dbReference type="CDD" id="cd03811">
    <property type="entry name" value="GT4_GT28_WabH-like"/>
    <property type="match status" value="1"/>
</dbReference>
<protein>
    <submittedName>
        <fullName evidence="2">Glycosyltransferase</fullName>
    </submittedName>
</protein>
<dbReference type="EMBL" id="VXDF01000002">
    <property type="protein sequence ID" value="KAA5523788.1"/>
    <property type="molecule type" value="Genomic_DNA"/>
</dbReference>
<comment type="caution">
    <text evidence="2">The sequence shown here is derived from an EMBL/GenBank/DDBJ whole genome shotgun (WGS) entry which is preliminary data.</text>
</comment>
<evidence type="ECO:0000259" key="1">
    <source>
        <dbReference type="Pfam" id="PF00534"/>
    </source>
</evidence>
<dbReference type="SUPFAM" id="SSF53756">
    <property type="entry name" value="UDP-Glycosyltransferase/glycogen phosphorylase"/>
    <property type="match status" value="1"/>
</dbReference>
<proteinExistence type="predicted"/>
<name>A0ABQ6SP18_9PAST</name>